<feature type="compositionally biased region" description="Polar residues" evidence="1">
    <location>
        <begin position="61"/>
        <end position="72"/>
    </location>
</feature>
<reference evidence="2" key="2">
    <citation type="journal article" date="2024" name="Plant">
        <title>Genomic evolution and insights into agronomic trait innovations of Sesamum species.</title>
        <authorList>
            <person name="Miao H."/>
            <person name="Wang L."/>
            <person name="Qu L."/>
            <person name="Liu H."/>
            <person name="Sun Y."/>
            <person name="Le M."/>
            <person name="Wang Q."/>
            <person name="Wei S."/>
            <person name="Zheng Y."/>
            <person name="Lin W."/>
            <person name="Duan Y."/>
            <person name="Cao H."/>
            <person name="Xiong S."/>
            <person name="Wang X."/>
            <person name="Wei L."/>
            <person name="Li C."/>
            <person name="Ma Q."/>
            <person name="Ju M."/>
            <person name="Zhao R."/>
            <person name="Li G."/>
            <person name="Mu C."/>
            <person name="Tian Q."/>
            <person name="Mei H."/>
            <person name="Zhang T."/>
            <person name="Gao T."/>
            <person name="Zhang H."/>
        </authorList>
    </citation>
    <scope>NUCLEOTIDE SEQUENCE</scope>
    <source>
        <strain evidence="2">G02</strain>
    </source>
</reference>
<evidence type="ECO:0000313" key="2">
    <source>
        <dbReference type="EMBL" id="KAL0373656.1"/>
    </source>
</evidence>
<dbReference type="PANTHER" id="PTHR35046:SF9">
    <property type="entry name" value="RNA-DIRECTED DNA POLYMERASE"/>
    <property type="match status" value="1"/>
</dbReference>
<organism evidence="2">
    <name type="scientific">Sesamum radiatum</name>
    <name type="common">Black benniseed</name>
    <dbReference type="NCBI Taxonomy" id="300843"/>
    <lineage>
        <taxon>Eukaryota</taxon>
        <taxon>Viridiplantae</taxon>
        <taxon>Streptophyta</taxon>
        <taxon>Embryophyta</taxon>
        <taxon>Tracheophyta</taxon>
        <taxon>Spermatophyta</taxon>
        <taxon>Magnoliopsida</taxon>
        <taxon>eudicotyledons</taxon>
        <taxon>Gunneridae</taxon>
        <taxon>Pentapetalae</taxon>
        <taxon>asterids</taxon>
        <taxon>lamiids</taxon>
        <taxon>Lamiales</taxon>
        <taxon>Pedaliaceae</taxon>
        <taxon>Sesamum</taxon>
    </lineage>
</organism>
<dbReference type="EMBL" id="JACGWJ010000014">
    <property type="protein sequence ID" value="KAL0373656.1"/>
    <property type="molecule type" value="Genomic_DNA"/>
</dbReference>
<reference evidence="2" key="1">
    <citation type="submission" date="2020-06" db="EMBL/GenBank/DDBJ databases">
        <authorList>
            <person name="Li T."/>
            <person name="Hu X."/>
            <person name="Zhang T."/>
            <person name="Song X."/>
            <person name="Zhang H."/>
            <person name="Dai N."/>
            <person name="Sheng W."/>
            <person name="Hou X."/>
            <person name="Wei L."/>
        </authorList>
    </citation>
    <scope>NUCLEOTIDE SEQUENCE</scope>
    <source>
        <strain evidence="2">G02</strain>
        <tissue evidence="2">Leaf</tissue>
    </source>
</reference>
<evidence type="ECO:0000256" key="1">
    <source>
        <dbReference type="SAM" id="MobiDB-lite"/>
    </source>
</evidence>
<protein>
    <submittedName>
        <fullName evidence="2">Uncharacterized protein</fullName>
    </submittedName>
</protein>
<dbReference type="AlphaFoldDB" id="A0AAW2R0S8"/>
<gene>
    <name evidence="2" type="ORF">Sradi_3281300</name>
</gene>
<name>A0AAW2R0S8_SESRA</name>
<accession>A0AAW2R0S8</accession>
<dbReference type="PANTHER" id="PTHR35046">
    <property type="entry name" value="ZINC KNUCKLE (CCHC-TYPE) FAMILY PROTEIN"/>
    <property type="match status" value="1"/>
</dbReference>
<sequence>MELAMIIANVEEDREATMARFLSGLNRDIANIGELQHYVELENMVHTTMKVERQLKRKGSNQRNFTSNFQPSSKEKERASKTSFRITSKTQTQNEASKAKLMR</sequence>
<feature type="region of interest" description="Disordered" evidence="1">
    <location>
        <begin position="53"/>
        <end position="103"/>
    </location>
</feature>
<comment type="caution">
    <text evidence="2">The sequence shown here is derived from an EMBL/GenBank/DDBJ whole genome shotgun (WGS) entry which is preliminary data.</text>
</comment>
<feature type="compositionally biased region" description="Polar residues" evidence="1">
    <location>
        <begin position="81"/>
        <end position="96"/>
    </location>
</feature>
<proteinExistence type="predicted"/>